<protein>
    <recommendedName>
        <fullName evidence="3">Recombinase XerD</fullName>
    </recommendedName>
</protein>
<comment type="caution">
    <text evidence="1">The sequence shown here is derived from an EMBL/GenBank/DDBJ whole genome shotgun (WGS) entry which is preliminary data.</text>
</comment>
<sequence>MLPSGRYCDYCFRNAPEFLRPCTRCAQMDHLNRDRLCKRCRTADLLDTVFTRETLTAQPKLAVLYEHLKAAQPSYVLQIRRQSHVWTTIVKVAALREPVTHAHLDEMASARAISQLRSLLVQLGVLEERDEYGAAFQKVAAREIATLPHRKDQLALRRYIRRRRLYRERAEKVTVSQAANDRYEVRVILSLIRAINADGDTIETARQKTLDDWAAHASAAFRVRRFVKWCADVGLNRQLIAPPASRLIFSLGGRMSTGNENALRQALTEETHSPRMRLAVLLTTVYAVRVHRIAELRRDTLRLVEGQPRLRLGRLELELPMVSAPWVAAILDGISIRHRVGGSRRDETWIFPGYRHNDHMLASSLATKLRAIGVSPARAHQASAAALITQVPPSVIARLLGISLNTASEWHAIAGSTTSTR</sequence>
<organism evidence="1 2">
    <name type="scientific">Microbacterium maritypicum</name>
    <name type="common">Microbacterium liquefaciens</name>
    <dbReference type="NCBI Taxonomy" id="33918"/>
    <lineage>
        <taxon>Bacteria</taxon>
        <taxon>Bacillati</taxon>
        <taxon>Actinomycetota</taxon>
        <taxon>Actinomycetes</taxon>
        <taxon>Micrococcales</taxon>
        <taxon>Microbacteriaceae</taxon>
        <taxon>Microbacterium</taxon>
    </lineage>
</organism>
<reference evidence="1 2" key="1">
    <citation type="submission" date="2019-06" db="EMBL/GenBank/DDBJ databases">
        <title>Whole genome shotgun sequence of Microbacterium liquefaciens NBRC 15037.</title>
        <authorList>
            <person name="Hosoyama A."/>
            <person name="Uohara A."/>
            <person name="Ohji S."/>
            <person name="Ichikawa N."/>
        </authorList>
    </citation>
    <scope>NUCLEOTIDE SEQUENCE [LARGE SCALE GENOMIC DNA]</scope>
    <source>
        <strain evidence="1 2">NBRC 15037</strain>
    </source>
</reference>
<dbReference type="Proteomes" id="UP000317410">
    <property type="component" value="Unassembled WGS sequence"/>
</dbReference>
<proteinExistence type="predicted"/>
<evidence type="ECO:0008006" key="3">
    <source>
        <dbReference type="Google" id="ProtNLM"/>
    </source>
</evidence>
<evidence type="ECO:0000313" key="2">
    <source>
        <dbReference type="Proteomes" id="UP000317410"/>
    </source>
</evidence>
<dbReference type="AlphaFoldDB" id="A0A4Y4B4L7"/>
<name>A0A4Y4B4L7_MICMQ</name>
<accession>A0A4Y4B4L7</accession>
<dbReference type="EMBL" id="BJNQ01000009">
    <property type="protein sequence ID" value="GEC75525.1"/>
    <property type="molecule type" value="Genomic_DNA"/>
</dbReference>
<gene>
    <name evidence="1" type="ORF">MLI01_16700</name>
</gene>
<evidence type="ECO:0000313" key="1">
    <source>
        <dbReference type="EMBL" id="GEC75525.1"/>
    </source>
</evidence>